<name>A0ACC2WXT2_9TREE</name>
<evidence type="ECO:0000313" key="1">
    <source>
        <dbReference type="EMBL" id="KAJ9116590.1"/>
    </source>
</evidence>
<reference evidence="1" key="1">
    <citation type="submission" date="2023-04" db="EMBL/GenBank/DDBJ databases">
        <title>Draft Genome sequencing of Naganishia species isolated from polar environments using Oxford Nanopore Technology.</title>
        <authorList>
            <person name="Leo P."/>
            <person name="Venkateswaran K."/>
        </authorList>
    </citation>
    <scope>NUCLEOTIDE SEQUENCE</scope>
    <source>
        <strain evidence="1">MNA-CCFEE 5262</strain>
    </source>
</reference>
<evidence type="ECO:0000313" key="2">
    <source>
        <dbReference type="Proteomes" id="UP001230649"/>
    </source>
</evidence>
<organism evidence="1 2">
    <name type="scientific">Naganishia adeliensis</name>
    <dbReference type="NCBI Taxonomy" id="92952"/>
    <lineage>
        <taxon>Eukaryota</taxon>
        <taxon>Fungi</taxon>
        <taxon>Dikarya</taxon>
        <taxon>Basidiomycota</taxon>
        <taxon>Agaricomycotina</taxon>
        <taxon>Tremellomycetes</taxon>
        <taxon>Filobasidiales</taxon>
        <taxon>Filobasidiaceae</taxon>
        <taxon>Naganishia</taxon>
    </lineage>
</organism>
<proteinExistence type="predicted"/>
<sequence length="95" mass="10409">MSRATRFLALAIPLTLLYLLALASIIPVPLLDPAKASLLLPVIPWWILVSFGAYSLGSLGMGLLKFRDCPEAYQELLLEISQAKNQLRDQGVSVD</sequence>
<dbReference type="Proteomes" id="UP001230649">
    <property type="component" value="Unassembled WGS sequence"/>
</dbReference>
<accession>A0ACC2WXT2</accession>
<protein>
    <submittedName>
        <fullName evidence="1">Uncharacterized protein</fullName>
    </submittedName>
</protein>
<comment type="caution">
    <text evidence="1">The sequence shown here is derived from an EMBL/GenBank/DDBJ whole genome shotgun (WGS) entry which is preliminary data.</text>
</comment>
<keyword evidence="2" id="KW-1185">Reference proteome</keyword>
<gene>
    <name evidence="1" type="ORF">QFC20_000523</name>
</gene>
<dbReference type="EMBL" id="JASBWS010000003">
    <property type="protein sequence ID" value="KAJ9116590.1"/>
    <property type="molecule type" value="Genomic_DNA"/>
</dbReference>